<dbReference type="GO" id="GO:0045302">
    <property type="term" value="F:choloylglycine hydrolase activity"/>
    <property type="evidence" value="ECO:0007669"/>
    <property type="project" value="UniProtKB-EC"/>
</dbReference>
<dbReference type="InterPro" id="IPR052193">
    <property type="entry name" value="Peptidase_C59"/>
</dbReference>
<organism evidence="11 12">
    <name type="scientific">Lactobacillus intestinalis</name>
    <dbReference type="NCBI Taxonomy" id="151781"/>
    <lineage>
        <taxon>Bacteria</taxon>
        <taxon>Bacillati</taxon>
        <taxon>Bacillota</taxon>
        <taxon>Bacilli</taxon>
        <taxon>Lactobacillales</taxon>
        <taxon>Lactobacillaceae</taxon>
        <taxon>Lactobacillus</taxon>
    </lineage>
</organism>
<evidence type="ECO:0000256" key="2">
    <source>
        <dbReference type="ARBA" id="ARBA00006625"/>
    </source>
</evidence>
<dbReference type="NCBIfam" id="NF038245">
    <property type="entry name" value="bile_salt_hydro"/>
    <property type="match status" value="1"/>
</dbReference>
<keyword evidence="3 11" id="KW-0378">Hydrolase</keyword>
<evidence type="ECO:0000256" key="4">
    <source>
        <dbReference type="ARBA" id="ARBA00023098"/>
    </source>
</evidence>
<dbReference type="InterPro" id="IPR029055">
    <property type="entry name" value="Ntn_hydrolases_N"/>
</dbReference>
<keyword evidence="4" id="KW-0443">Lipid metabolism</keyword>
<dbReference type="EC" id="3.5.1.24" evidence="5"/>
<dbReference type="Pfam" id="PF02275">
    <property type="entry name" value="CBAH"/>
    <property type="match status" value="1"/>
</dbReference>
<dbReference type="RefSeq" id="WP_135960326.1">
    <property type="nucleotide sequence ID" value="NZ_AQFR02000001.1"/>
</dbReference>
<comment type="catalytic activity">
    <reaction evidence="8">
        <text>cholate + taurine = taurocholate + H2O</text>
        <dbReference type="Rhea" id="RHEA:47108"/>
        <dbReference type="ChEBI" id="CHEBI:15377"/>
        <dbReference type="ChEBI" id="CHEBI:29747"/>
        <dbReference type="ChEBI" id="CHEBI:36257"/>
        <dbReference type="ChEBI" id="CHEBI:507393"/>
    </reaction>
    <physiologicalReaction direction="right-to-left" evidence="8">
        <dbReference type="Rhea" id="RHEA:47110"/>
    </physiologicalReaction>
</comment>
<evidence type="ECO:0000256" key="8">
    <source>
        <dbReference type="ARBA" id="ARBA00047285"/>
    </source>
</evidence>
<comment type="caution">
    <text evidence="11">The sequence shown here is derived from an EMBL/GenBank/DDBJ whole genome shotgun (WGS) entry which is preliminary data.</text>
</comment>
<evidence type="ECO:0000256" key="7">
    <source>
        <dbReference type="ARBA" id="ARBA00044806"/>
    </source>
</evidence>
<dbReference type="PANTHER" id="PTHR35527:SF2">
    <property type="entry name" value="HYDROLASE"/>
    <property type="match status" value="1"/>
</dbReference>
<dbReference type="AlphaFoldDB" id="A0A4S2BS46"/>
<dbReference type="InterPro" id="IPR047711">
    <property type="entry name" value="CBAH"/>
</dbReference>
<feature type="domain" description="Choloylglycine hydrolase/NAAA C-terminal" evidence="10">
    <location>
        <begin position="2"/>
        <end position="313"/>
    </location>
</feature>
<gene>
    <name evidence="11" type="ORF">E5351_02635</name>
</gene>
<evidence type="ECO:0000256" key="5">
    <source>
        <dbReference type="ARBA" id="ARBA00044769"/>
    </source>
</evidence>
<reference evidence="11 12" key="1">
    <citation type="submission" date="2019-04" db="EMBL/GenBank/DDBJ databases">
        <title>Microbes associate with the intestines of laboratory mice.</title>
        <authorList>
            <person name="Navarre W."/>
            <person name="Wong E."/>
            <person name="Huang K."/>
            <person name="Tropini C."/>
            <person name="Ng K."/>
            <person name="Yu B."/>
        </authorList>
    </citation>
    <scope>NUCLEOTIDE SEQUENCE [LARGE SCALE GENOMIC DNA]</scope>
    <source>
        <strain evidence="11 12">NM61_E11</strain>
    </source>
</reference>
<evidence type="ECO:0000313" key="12">
    <source>
        <dbReference type="Proteomes" id="UP000309117"/>
    </source>
</evidence>
<dbReference type="Proteomes" id="UP000309117">
    <property type="component" value="Unassembled WGS sequence"/>
</dbReference>
<sequence>MCTSILYNSNEHYFGRNLDYEIAYGQKIVITPRNYEFDFHDLPSQKTHYAMIGVSVVDDNYPLYCDAINEKGLGVAGLNFEGPGQYFPVEKGKKNITSYELIAYLLSNYETVEDVKQGLADTNISNISFSENLPAAVLHWMVADKTGKSIVIESSHKGLNIYENPVNVMTNNPVFPVHLINLSNYADVSPIQPTNFLAPKVELNMYSRGLGTHHLPGGMDSASRFVKATFALAHAPQGKSEVENVTNHLHVLKSVEQAKGLDEVGPDSYEYTMYSDCMNLEKGILYCTTYDDSKIRAVDMHKEDLDSEKLICYDLFKDQDIEYEN</sequence>
<dbReference type="CDD" id="cd00542">
    <property type="entry name" value="Ntn_PVA"/>
    <property type="match status" value="1"/>
</dbReference>
<dbReference type="InterPro" id="IPR029132">
    <property type="entry name" value="CBAH/NAAA_C"/>
</dbReference>
<evidence type="ECO:0000256" key="9">
    <source>
        <dbReference type="ARBA" id="ARBA00048897"/>
    </source>
</evidence>
<evidence type="ECO:0000313" key="11">
    <source>
        <dbReference type="EMBL" id="TGY16904.1"/>
    </source>
</evidence>
<proteinExistence type="inferred from homology"/>
<dbReference type="Gene3D" id="3.60.60.10">
    <property type="entry name" value="Penicillin V Acylase, Chain A"/>
    <property type="match status" value="1"/>
</dbReference>
<evidence type="ECO:0000256" key="1">
    <source>
        <dbReference type="ARBA" id="ARBA00004860"/>
    </source>
</evidence>
<evidence type="ECO:0000256" key="3">
    <source>
        <dbReference type="ARBA" id="ARBA00022801"/>
    </source>
</evidence>
<evidence type="ECO:0000256" key="6">
    <source>
        <dbReference type="ARBA" id="ARBA00044804"/>
    </source>
</evidence>
<dbReference type="SUPFAM" id="SSF56235">
    <property type="entry name" value="N-terminal nucleophile aminohydrolases (Ntn hydrolases)"/>
    <property type="match status" value="1"/>
</dbReference>
<accession>A0A4S2BS46</accession>
<comment type="catalytic activity">
    <reaction evidence="9">
        <text>taurodeoxycholate + H2O = deoxycholate + taurine</text>
        <dbReference type="Rhea" id="RHEA:47556"/>
        <dbReference type="ChEBI" id="CHEBI:15377"/>
        <dbReference type="ChEBI" id="CHEBI:23614"/>
        <dbReference type="ChEBI" id="CHEBI:36261"/>
        <dbReference type="ChEBI" id="CHEBI:507393"/>
    </reaction>
    <physiologicalReaction direction="left-to-right" evidence="9">
        <dbReference type="Rhea" id="RHEA:47557"/>
    </physiologicalReaction>
</comment>
<name>A0A4S2BS46_9LACO</name>
<dbReference type="GO" id="GO:0006629">
    <property type="term" value="P:lipid metabolic process"/>
    <property type="evidence" value="ECO:0007669"/>
    <property type="project" value="UniProtKB-KW"/>
</dbReference>
<comment type="similarity">
    <text evidence="2">Belongs to the peptidase C59 family.</text>
</comment>
<comment type="pathway">
    <text evidence="1">Lipid metabolism; bile acid biosynthesis.</text>
</comment>
<dbReference type="PANTHER" id="PTHR35527">
    <property type="entry name" value="CHOLOYLGLYCINE HYDROLASE"/>
    <property type="match status" value="1"/>
</dbReference>
<evidence type="ECO:0000259" key="10">
    <source>
        <dbReference type="Pfam" id="PF02275"/>
    </source>
</evidence>
<protein>
    <recommendedName>
        <fullName evidence="5">choloylglycine hydrolase</fullName>
        <ecNumber evidence="5">3.5.1.24</ecNumber>
    </recommendedName>
    <alternativeName>
        <fullName evidence="6">Bile salt hydrolase</fullName>
    </alternativeName>
    <alternativeName>
        <fullName evidence="7">Choloylglycine hydrolase</fullName>
    </alternativeName>
</protein>
<dbReference type="EMBL" id="SRYV01000003">
    <property type="protein sequence ID" value="TGY16904.1"/>
    <property type="molecule type" value="Genomic_DNA"/>
</dbReference>